<sequence>MKRFKGIVVLLLILASVLTPIAIMATGVLPYGAYVVRTGPMFPAIPPASVVIVETDQYEVGQVITFRRAGDRTTHRLMAFNDDATLTTKGDANDTSDPFTVPRADVIGGVTAFVPNLGYLVVYLQNPLAVGSLIMCVLSIWYAGSSEAGPGARSTKESAGKTRISVRAA</sequence>
<evidence type="ECO:0000313" key="6">
    <source>
        <dbReference type="Proteomes" id="UP000298252"/>
    </source>
</evidence>
<evidence type="ECO:0000256" key="1">
    <source>
        <dbReference type="NCBIfam" id="TIGR02228"/>
    </source>
</evidence>
<name>A0A4R8UZE0_9MICO</name>
<evidence type="ECO:0000313" key="4">
    <source>
        <dbReference type="EMBL" id="TFB73847.1"/>
    </source>
</evidence>
<gene>
    <name evidence="4" type="ORF">E3O21_16440</name>
    <name evidence="3" type="ORF">SAMN05216368_105243</name>
</gene>
<protein>
    <recommendedName>
        <fullName evidence="1">Signal peptidase I</fullName>
        <ecNumber evidence="1">3.4.21.89</ecNumber>
    </recommendedName>
</protein>
<dbReference type="RefSeq" id="WP_092340421.1">
    <property type="nucleotide sequence ID" value="NZ_FNIB01000005.1"/>
</dbReference>
<dbReference type="EC" id="3.4.21.89" evidence="1"/>
<feature type="region of interest" description="Disordered" evidence="2">
    <location>
        <begin position="147"/>
        <end position="169"/>
    </location>
</feature>
<dbReference type="AlphaFoldDB" id="A0A4R8UZE0"/>
<dbReference type="EMBL" id="SOFD01000038">
    <property type="protein sequence ID" value="TFB73847.1"/>
    <property type="molecule type" value="Genomic_DNA"/>
</dbReference>
<evidence type="ECO:0000313" key="3">
    <source>
        <dbReference type="EMBL" id="SDN44130.1"/>
    </source>
</evidence>
<dbReference type="GO" id="GO:0004252">
    <property type="term" value="F:serine-type endopeptidase activity"/>
    <property type="evidence" value="ECO:0007669"/>
    <property type="project" value="UniProtKB-UniRule"/>
</dbReference>
<dbReference type="CDD" id="cd06462">
    <property type="entry name" value="Peptidase_S24_S26"/>
    <property type="match status" value="1"/>
</dbReference>
<dbReference type="STRING" id="1424659.SAMN05216368_105243"/>
<accession>A0A4R8UZE0</accession>
<dbReference type="InterPro" id="IPR001733">
    <property type="entry name" value="Peptidase_S26B"/>
</dbReference>
<dbReference type="NCBIfam" id="TIGR02228">
    <property type="entry name" value="sigpep_I_arch"/>
    <property type="match status" value="1"/>
</dbReference>
<organism evidence="3 5">
    <name type="scientific">Cryobacterium flavum</name>
    <dbReference type="NCBI Taxonomy" id="1424659"/>
    <lineage>
        <taxon>Bacteria</taxon>
        <taxon>Bacillati</taxon>
        <taxon>Actinomycetota</taxon>
        <taxon>Actinomycetes</taxon>
        <taxon>Micrococcales</taxon>
        <taxon>Microbacteriaceae</taxon>
        <taxon>Cryobacterium</taxon>
    </lineage>
</organism>
<proteinExistence type="predicted"/>
<evidence type="ECO:0000313" key="5">
    <source>
        <dbReference type="Proteomes" id="UP000199639"/>
    </source>
</evidence>
<keyword evidence="6" id="KW-1185">Reference proteome</keyword>
<dbReference type="Proteomes" id="UP000298252">
    <property type="component" value="Unassembled WGS sequence"/>
</dbReference>
<reference evidence="4 6" key="2">
    <citation type="submission" date="2019-03" db="EMBL/GenBank/DDBJ databases">
        <title>Genomics of glacier-inhabiting Cryobacterium strains.</title>
        <authorList>
            <person name="Liu Q."/>
            <person name="Xin Y.-H."/>
        </authorList>
    </citation>
    <scope>NUCLEOTIDE SEQUENCE [LARGE SCALE GENOMIC DNA]</scope>
    <source>
        <strain evidence="4 6">Hh8</strain>
    </source>
</reference>
<dbReference type="GO" id="GO:0016020">
    <property type="term" value="C:membrane"/>
    <property type="evidence" value="ECO:0007669"/>
    <property type="project" value="UniProtKB-UniRule"/>
</dbReference>
<keyword evidence="4" id="KW-0378">Hydrolase</keyword>
<dbReference type="GO" id="GO:0006465">
    <property type="term" value="P:signal peptide processing"/>
    <property type="evidence" value="ECO:0007669"/>
    <property type="project" value="UniProtKB-UniRule"/>
</dbReference>
<dbReference type="EMBL" id="FNIB01000005">
    <property type="protein sequence ID" value="SDN44130.1"/>
    <property type="molecule type" value="Genomic_DNA"/>
</dbReference>
<dbReference type="Proteomes" id="UP000199639">
    <property type="component" value="Unassembled WGS sequence"/>
</dbReference>
<evidence type="ECO:0000256" key="2">
    <source>
        <dbReference type="SAM" id="MobiDB-lite"/>
    </source>
</evidence>
<dbReference type="GO" id="GO:0009003">
    <property type="term" value="F:signal peptidase activity"/>
    <property type="evidence" value="ECO:0007669"/>
    <property type="project" value="UniProtKB-EC"/>
</dbReference>
<reference evidence="3 5" key="1">
    <citation type="submission" date="2016-10" db="EMBL/GenBank/DDBJ databases">
        <authorList>
            <person name="Varghese N."/>
            <person name="Submissions S."/>
        </authorList>
    </citation>
    <scope>NUCLEOTIDE SEQUENCE [LARGE SCALE GENOMIC DNA]</scope>
    <source>
        <strain evidence="3 5">CGMCC 1.11215</strain>
    </source>
</reference>